<evidence type="ECO:0000256" key="2">
    <source>
        <dbReference type="ARBA" id="ARBA00010152"/>
    </source>
</evidence>
<feature type="region of interest" description="Disordered" evidence="7">
    <location>
        <begin position="131"/>
        <end position="163"/>
    </location>
</feature>
<dbReference type="EMBL" id="CAXKWB010036259">
    <property type="protein sequence ID" value="CAL4147816.1"/>
    <property type="molecule type" value="Genomic_DNA"/>
</dbReference>
<protein>
    <recommendedName>
        <fullName evidence="10">39S ribosomal protein L41, mitochondrial</fullName>
    </recommendedName>
</protein>
<dbReference type="Proteomes" id="UP001497623">
    <property type="component" value="Unassembled WGS sequence"/>
</dbReference>
<keyword evidence="9" id="KW-1185">Reference proteome</keyword>
<dbReference type="AlphaFoldDB" id="A0AAV2RYH8"/>
<dbReference type="Pfam" id="PF09809">
    <property type="entry name" value="MRP-L27"/>
    <property type="match status" value="1"/>
</dbReference>
<feature type="non-terminal residue" evidence="8">
    <location>
        <position position="179"/>
    </location>
</feature>
<dbReference type="PANTHER" id="PTHR21338:SF0">
    <property type="entry name" value="LARGE RIBOSOMAL SUBUNIT PROTEIN ML41"/>
    <property type="match status" value="1"/>
</dbReference>
<comment type="caution">
    <text evidence="8">The sequence shown here is derived from an EMBL/GenBank/DDBJ whole genome shotgun (WGS) entry which is preliminary data.</text>
</comment>
<comment type="similarity">
    <text evidence="2">Belongs to the mitochondrion-specific ribosomal protein mL41 family.</text>
</comment>
<dbReference type="InterPro" id="IPR019189">
    <property type="entry name" value="Ribosomal_mL41"/>
</dbReference>
<evidence type="ECO:0000256" key="5">
    <source>
        <dbReference type="ARBA" id="ARBA00023128"/>
    </source>
</evidence>
<gene>
    <name evidence="8" type="ORF">MNOR_LOCUS30128</name>
</gene>
<name>A0AAV2RYH8_MEGNR</name>
<reference evidence="8 9" key="1">
    <citation type="submission" date="2024-05" db="EMBL/GenBank/DDBJ databases">
        <authorList>
            <person name="Wallberg A."/>
        </authorList>
    </citation>
    <scope>NUCLEOTIDE SEQUENCE [LARGE SCALE GENOMIC DNA]</scope>
</reference>
<comment type="subcellular location">
    <subcellularLocation>
        <location evidence="1">Mitochondrion</location>
    </subcellularLocation>
</comment>
<dbReference type="GO" id="GO:0003735">
    <property type="term" value="F:structural constituent of ribosome"/>
    <property type="evidence" value="ECO:0007669"/>
    <property type="project" value="InterPro"/>
</dbReference>
<dbReference type="GO" id="GO:0006412">
    <property type="term" value="P:translation"/>
    <property type="evidence" value="ECO:0007669"/>
    <property type="project" value="TreeGrafter"/>
</dbReference>
<sequence length="179" mass="20474">MRFCCMQDTIHSINTFGVTTPKFFRGDFKKFSMLMKLKDFIGKILSKSQHNNVHYFTDRGVRPIYMESPPIKGTPPIPEMIPEIIVPDLEGFKLKPYVSYRVPDVIQSEFTPQDLFYAVYSNKIAEDFKNNKLNSDGNSLEPSPDELMTPEEAKGRARSTGSDIFSSFIDHSVDHKSTH</sequence>
<keyword evidence="4" id="KW-0689">Ribosomal protein</keyword>
<accession>A0AAV2RYH8</accession>
<keyword evidence="5" id="KW-0496">Mitochondrion</keyword>
<dbReference type="PANTHER" id="PTHR21338">
    <property type="entry name" value="MITOCHONDRIAL RIBOSOMAL PROTEIN L41"/>
    <property type="match status" value="1"/>
</dbReference>
<evidence type="ECO:0008006" key="10">
    <source>
        <dbReference type="Google" id="ProtNLM"/>
    </source>
</evidence>
<evidence type="ECO:0000313" key="9">
    <source>
        <dbReference type="Proteomes" id="UP001497623"/>
    </source>
</evidence>
<dbReference type="GO" id="GO:0005762">
    <property type="term" value="C:mitochondrial large ribosomal subunit"/>
    <property type="evidence" value="ECO:0007669"/>
    <property type="project" value="InterPro"/>
</dbReference>
<evidence type="ECO:0000256" key="7">
    <source>
        <dbReference type="SAM" id="MobiDB-lite"/>
    </source>
</evidence>
<proteinExistence type="inferred from homology"/>
<feature type="compositionally biased region" description="Polar residues" evidence="7">
    <location>
        <begin position="131"/>
        <end position="141"/>
    </location>
</feature>
<organism evidence="8 9">
    <name type="scientific">Meganyctiphanes norvegica</name>
    <name type="common">Northern krill</name>
    <name type="synonym">Thysanopoda norvegica</name>
    <dbReference type="NCBI Taxonomy" id="48144"/>
    <lineage>
        <taxon>Eukaryota</taxon>
        <taxon>Metazoa</taxon>
        <taxon>Ecdysozoa</taxon>
        <taxon>Arthropoda</taxon>
        <taxon>Crustacea</taxon>
        <taxon>Multicrustacea</taxon>
        <taxon>Malacostraca</taxon>
        <taxon>Eumalacostraca</taxon>
        <taxon>Eucarida</taxon>
        <taxon>Euphausiacea</taxon>
        <taxon>Euphausiidae</taxon>
        <taxon>Meganyctiphanes</taxon>
    </lineage>
</organism>
<evidence type="ECO:0000256" key="1">
    <source>
        <dbReference type="ARBA" id="ARBA00004173"/>
    </source>
</evidence>
<evidence type="ECO:0000313" key="8">
    <source>
        <dbReference type="EMBL" id="CAL4147816.1"/>
    </source>
</evidence>
<evidence type="ECO:0000256" key="6">
    <source>
        <dbReference type="ARBA" id="ARBA00023274"/>
    </source>
</evidence>
<evidence type="ECO:0000256" key="4">
    <source>
        <dbReference type="ARBA" id="ARBA00022980"/>
    </source>
</evidence>
<keyword evidence="6" id="KW-0687">Ribonucleoprotein</keyword>
<keyword evidence="3" id="KW-0809">Transit peptide</keyword>
<evidence type="ECO:0000256" key="3">
    <source>
        <dbReference type="ARBA" id="ARBA00022946"/>
    </source>
</evidence>